<dbReference type="Gene3D" id="3.90.1200.10">
    <property type="match status" value="1"/>
</dbReference>
<dbReference type="InterPro" id="IPR011009">
    <property type="entry name" value="Kinase-like_dom_sf"/>
</dbReference>
<dbReference type="STRING" id="230819.A0A5C3LDN3"/>
<evidence type="ECO:0000313" key="5">
    <source>
        <dbReference type="EMBL" id="TFK30880.1"/>
    </source>
</evidence>
<dbReference type="OrthoDB" id="5772781at2759"/>
<evidence type="ECO:0000256" key="3">
    <source>
        <dbReference type="PIRNR" id="PIRNR006221"/>
    </source>
</evidence>
<comment type="similarity">
    <text evidence="3">Belongs to the fructosamine kinase family.</text>
</comment>
<dbReference type="GO" id="GO:0016301">
    <property type="term" value="F:kinase activity"/>
    <property type="evidence" value="ECO:0007669"/>
    <property type="project" value="UniProtKB-UniRule"/>
</dbReference>
<name>A0A5C3LDN3_COPMA</name>
<proteinExistence type="inferred from homology"/>
<dbReference type="PIRSF" id="PIRSF006221">
    <property type="entry name" value="Ketosamine-3-kinase"/>
    <property type="match status" value="1"/>
</dbReference>
<keyword evidence="3" id="KW-0808">Transferase</keyword>
<gene>
    <name evidence="5" type="ORF">FA15DRAFT_751872</name>
</gene>
<dbReference type="EC" id="2.7.1.172" evidence="1"/>
<dbReference type="PANTHER" id="PTHR12149:SF8">
    <property type="entry name" value="PROTEIN-RIBULOSAMINE 3-KINASE"/>
    <property type="match status" value="1"/>
</dbReference>
<evidence type="ECO:0000256" key="1">
    <source>
        <dbReference type="ARBA" id="ARBA00011961"/>
    </source>
</evidence>
<dbReference type="InterPro" id="IPR016477">
    <property type="entry name" value="Fructo-/Ketosamine-3-kinase"/>
</dbReference>
<keyword evidence="6" id="KW-1185">Reference proteome</keyword>
<reference evidence="5 6" key="1">
    <citation type="journal article" date="2019" name="Nat. Ecol. Evol.">
        <title>Megaphylogeny resolves global patterns of mushroom evolution.</title>
        <authorList>
            <person name="Varga T."/>
            <person name="Krizsan K."/>
            <person name="Foldi C."/>
            <person name="Dima B."/>
            <person name="Sanchez-Garcia M."/>
            <person name="Sanchez-Ramirez S."/>
            <person name="Szollosi G.J."/>
            <person name="Szarkandi J.G."/>
            <person name="Papp V."/>
            <person name="Albert L."/>
            <person name="Andreopoulos W."/>
            <person name="Angelini C."/>
            <person name="Antonin V."/>
            <person name="Barry K.W."/>
            <person name="Bougher N.L."/>
            <person name="Buchanan P."/>
            <person name="Buyck B."/>
            <person name="Bense V."/>
            <person name="Catcheside P."/>
            <person name="Chovatia M."/>
            <person name="Cooper J."/>
            <person name="Damon W."/>
            <person name="Desjardin D."/>
            <person name="Finy P."/>
            <person name="Geml J."/>
            <person name="Haridas S."/>
            <person name="Hughes K."/>
            <person name="Justo A."/>
            <person name="Karasinski D."/>
            <person name="Kautmanova I."/>
            <person name="Kiss B."/>
            <person name="Kocsube S."/>
            <person name="Kotiranta H."/>
            <person name="LaButti K.M."/>
            <person name="Lechner B.E."/>
            <person name="Liimatainen K."/>
            <person name="Lipzen A."/>
            <person name="Lukacs Z."/>
            <person name="Mihaltcheva S."/>
            <person name="Morgado L.N."/>
            <person name="Niskanen T."/>
            <person name="Noordeloos M.E."/>
            <person name="Ohm R.A."/>
            <person name="Ortiz-Santana B."/>
            <person name="Ovrebo C."/>
            <person name="Racz N."/>
            <person name="Riley R."/>
            <person name="Savchenko A."/>
            <person name="Shiryaev A."/>
            <person name="Soop K."/>
            <person name="Spirin V."/>
            <person name="Szebenyi C."/>
            <person name="Tomsovsky M."/>
            <person name="Tulloss R.E."/>
            <person name="Uehling J."/>
            <person name="Grigoriev I.V."/>
            <person name="Vagvolgyi C."/>
            <person name="Papp T."/>
            <person name="Martin F.M."/>
            <person name="Miettinen O."/>
            <person name="Hibbett D.S."/>
            <person name="Nagy L.G."/>
        </authorList>
    </citation>
    <scope>NUCLEOTIDE SEQUENCE [LARGE SCALE GENOMIC DNA]</scope>
    <source>
        <strain evidence="5 6">CBS 121175</strain>
    </source>
</reference>
<accession>A0A5C3LDN3</accession>
<dbReference type="AlphaFoldDB" id="A0A5C3LDN3"/>
<evidence type="ECO:0000256" key="4">
    <source>
        <dbReference type="SAM" id="MobiDB-lite"/>
    </source>
</evidence>
<evidence type="ECO:0000256" key="2">
    <source>
        <dbReference type="ARBA" id="ARBA00048655"/>
    </source>
</evidence>
<dbReference type="Proteomes" id="UP000307440">
    <property type="component" value="Unassembled WGS sequence"/>
</dbReference>
<protein>
    <recommendedName>
        <fullName evidence="1">protein-ribulosamine 3-kinase</fullName>
        <ecNumber evidence="1">2.7.1.172</ecNumber>
    </recommendedName>
</protein>
<sequence length="324" mass="36436">MNSNAHLPTALKEQLDNIDSSGQYSGTLPKIHSTSGRTYFVKEGSPSESEQIAGEAESLKAIQIAAPEIAPYLYAFGHYDNGRSYFISEYKDLGPLTTAASEELARRLATELHQLKSLHGFGFEVPTYCGPTRFENGWFATWEKCYGNMYQHLITEIRKKSSRYSNLCDIGDTVIQDVIPELLGGLVIQPVLLHGDLWSGNVGVDKYNKPIIYDPASFYGHNESDLAISRMFGGFPKTFFDTYFRHNPKTEPIEEYDLRGELYESFHYLNHTLIFGGHYASHAEEKMKKLIAKIASKTPEAKKETVSQEKLFNVPKQGDPVSVN</sequence>
<dbReference type="GO" id="GO:0102193">
    <property type="term" value="F:protein-ribulosamine 3-kinase activity"/>
    <property type="evidence" value="ECO:0007669"/>
    <property type="project" value="UniProtKB-EC"/>
</dbReference>
<comment type="catalytic activity">
    <reaction evidence="2">
        <text>N(6)-D-ribulosyl-L-lysyl-[protein] + ATP = N(6)-(3-O-phospho-D-ribulosyl)-L-lysyl-[protein] + ADP + H(+)</text>
        <dbReference type="Rhea" id="RHEA:48432"/>
        <dbReference type="Rhea" id="RHEA-COMP:12103"/>
        <dbReference type="Rhea" id="RHEA-COMP:12104"/>
        <dbReference type="ChEBI" id="CHEBI:15378"/>
        <dbReference type="ChEBI" id="CHEBI:30616"/>
        <dbReference type="ChEBI" id="CHEBI:90418"/>
        <dbReference type="ChEBI" id="CHEBI:90420"/>
        <dbReference type="ChEBI" id="CHEBI:456216"/>
        <dbReference type="EC" id="2.7.1.172"/>
    </reaction>
    <physiologicalReaction direction="left-to-right" evidence="2">
        <dbReference type="Rhea" id="RHEA:48433"/>
    </physiologicalReaction>
</comment>
<keyword evidence="3 5" id="KW-0418">Kinase</keyword>
<dbReference type="SUPFAM" id="SSF56112">
    <property type="entry name" value="Protein kinase-like (PK-like)"/>
    <property type="match status" value="1"/>
</dbReference>
<feature type="region of interest" description="Disordered" evidence="4">
    <location>
        <begin position="299"/>
        <end position="324"/>
    </location>
</feature>
<dbReference type="PANTHER" id="PTHR12149">
    <property type="entry name" value="FRUCTOSAMINE 3 KINASE-RELATED PROTEIN"/>
    <property type="match status" value="1"/>
</dbReference>
<organism evidence="5 6">
    <name type="scientific">Coprinopsis marcescibilis</name>
    <name type="common">Agaric fungus</name>
    <name type="synonym">Psathyrella marcescibilis</name>
    <dbReference type="NCBI Taxonomy" id="230819"/>
    <lineage>
        <taxon>Eukaryota</taxon>
        <taxon>Fungi</taxon>
        <taxon>Dikarya</taxon>
        <taxon>Basidiomycota</taxon>
        <taxon>Agaricomycotina</taxon>
        <taxon>Agaricomycetes</taxon>
        <taxon>Agaricomycetidae</taxon>
        <taxon>Agaricales</taxon>
        <taxon>Agaricineae</taxon>
        <taxon>Psathyrellaceae</taxon>
        <taxon>Coprinopsis</taxon>
    </lineage>
</organism>
<dbReference type="EMBL" id="ML210146">
    <property type="protein sequence ID" value="TFK30880.1"/>
    <property type="molecule type" value="Genomic_DNA"/>
</dbReference>
<dbReference type="Pfam" id="PF03881">
    <property type="entry name" value="Fructosamin_kin"/>
    <property type="match status" value="1"/>
</dbReference>
<evidence type="ECO:0000313" key="6">
    <source>
        <dbReference type="Proteomes" id="UP000307440"/>
    </source>
</evidence>